<evidence type="ECO:0000313" key="2">
    <source>
        <dbReference type="Proteomes" id="UP001597178"/>
    </source>
</evidence>
<accession>A0ABW3ZP16</accession>
<name>A0ABW3ZP16_9BACI</name>
<protein>
    <submittedName>
        <fullName evidence="1">Uncharacterized protein</fullName>
    </submittedName>
</protein>
<dbReference type="EMBL" id="JBHTNH010000001">
    <property type="protein sequence ID" value="MFD1360070.1"/>
    <property type="molecule type" value="Genomic_DNA"/>
</dbReference>
<comment type="caution">
    <text evidence="1">The sequence shown here is derived from an EMBL/GenBank/DDBJ whole genome shotgun (WGS) entry which is preliminary data.</text>
</comment>
<dbReference type="RefSeq" id="WP_382396726.1">
    <property type="nucleotide sequence ID" value="NZ_JBHTNH010000001.1"/>
</dbReference>
<evidence type="ECO:0000313" key="1">
    <source>
        <dbReference type="EMBL" id="MFD1360070.1"/>
    </source>
</evidence>
<organism evidence="1 2">
    <name type="scientific">Lentibacillus salinarum</name>
    <dbReference type="NCBI Taxonomy" id="446820"/>
    <lineage>
        <taxon>Bacteria</taxon>
        <taxon>Bacillati</taxon>
        <taxon>Bacillota</taxon>
        <taxon>Bacilli</taxon>
        <taxon>Bacillales</taxon>
        <taxon>Bacillaceae</taxon>
        <taxon>Lentibacillus</taxon>
    </lineage>
</organism>
<dbReference type="Proteomes" id="UP001597178">
    <property type="component" value="Unassembled WGS sequence"/>
</dbReference>
<sequence length="55" mass="6010">MDLLAKKNFVDIETQGEFTYGMTSVDISGVPEKKANGEFIHHLIVTASGNCLAMH</sequence>
<gene>
    <name evidence="1" type="ORF">ACFQ4A_00090</name>
</gene>
<proteinExistence type="predicted"/>
<keyword evidence="2" id="KW-1185">Reference proteome</keyword>
<reference evidence="2" key="1">
    <citation type="journal article" date="2019" name="Int. J. Syst. Evol. Microbiol.">
        <title>The Global Catalogue of Microorganisms (GCM) 10K type strain sequencing project: providing services to taxonomists for standard genome sequencing and annotation.</title>
        <authorList>
            <consortium name="The Broad Institute Genomics Platform"/>
            <consortium name="The Broad Institute Genome Sequencing Center for Infectious Disease"/>
            <person name="Wu L."/>
            <person name="Ma J."/>
        </authorList>
    </citation>
    <scope>NUCLEOTIDE SEQUENCE [LARGE SCALE GENOMIC DNA]</scope>
    <source>
        <strain evidence="2">CCUG 54822</strain>
    </source>
</reference>